<keyword evidence="2" id="KW-0677">Repeat</keyword>
<dbReference type="GO" id="GO:0006338">
    <property type="term" value="P:chromatin remodeling"/>
    <property type="evidence" value="ECO:0007669"/>
    <property type="project" value="InterPro"/>
</dbReference>
<dbReference type="Gene3D" id="1.20.920.10">
    <property type="entry name" value="Bromodomain-like"/>
    <property type="match status" value="5"/>
</dbReference>
<dbReference type="SMART" id="SM00439">
    <property type="entry name" value="BAH"/>
    <property type="match status" value="2"/>
</dbReference>
<evidence type="ECO:0000256" key="8">
    <source>
        <dbReference type="SAM" id="MobiDB-lite"/>
    </source>
</evidence>
<dbReference type="GO" id="GO:0003682">
    <property type="term" value="F:chromatin binding"/>
    <property type="evidence" value="ECO:0007669"/>
    <property type="project" value="InterPro"/>
</dbReference>
<dbReference type="PRINTS" id="PR00503">
    <property type="entry name" value="BROMODOMAIN"/>
</dbReference>
<name>A0A7R8D8B0_LEPSM</name>
<dbReference type="InterPro" id="IPR001025">
    <property type="entry name" value="BAH_dom"/>
</dbReference>
<comment type="subcellular location">
    <subcellularLocation>
        <location evidence="1">Nucleus</location>
    </subcellularLocation>
</comment>
<dbReference type="Pfam" id="PF01426">
    <property type="entry name" value="BAH"/>
    <property type="match status" value="2"/>
</dbReference>
<feature type="compositionally biased region" description="Polar residues" evidence="8">
    <location>
        <begin position="1081"/>
        <end position="1095"/>
    </location>
</feature>
<dbReference type="InterPro" id="IPR018359">
    <property type="entry name" value="Bromodomain_CS"/>
</dbReference>
<dbReference type="Pfam" id="PF00439">
    <property type="entry name" value="Bromodomain"/>
    <property type="match status" value="4"/>
</dbReference>
<dbReference type="InterPro" id="IPR043151">
    <property type="entry name" value="BAH_sf"/>
</dbReference>
<feature type="region of interest" description="Disordered" evidence="8">
    <location>
        <begin position="1072"/>
        <end position="1095"/>
    </location>
</feature>
<dbReference type="SMART" id="SM00297">
    <property type="entry name" value="BROMO"/>
    <property type="match status" value="4"/>
</dbReference>
<evidence type="ECO:0000256" key="4">
    <source>
        <dbReference type="ARBA" id="ARBA00023015"/>
    </source>
</evidence>
<evidence type="ECO:0000256" key="7">
    <source>
        <dbReference type="ARBA" id="ARBA00023242"/>
    </source>
</evidence>
<feature type="compositionally biased region" description="Acidic residues" evidence="8">
    <location>
        <begin position="246"/>
        <end position="261"/>
    </location>
</feature>
<dbReference type="EMBL" id="HG994586">
    <property type="protein sequence ID" value="CAF3007040.1"/>
    <property type="molecule type" value="Genomic_DNA"/>
</dbReference>
<dbReference type="Proteomes" id="UP000675881">
    <property type="component" value="Chromosome 7"/>
</dbReference>
<dbReference type="PANTHER" id="PTHR16062:SF19">
    <property type="entry name" value="PROTEIN POLYBROMO-1"/>
    <property type="match status" value="1"/>
</dbReference>
<keyword evidence="3" id="KW-0156">Chromatin regulator</keyword>
<evidence type="ECO:0000256" key="5">
    <source>
        <dbReference type="ARBA" id="ARBA00023117"/>
    </source>
</evidence>
<accession>A0A7R8D8B0</accession>
<evidence type="ECO:0000313" key="10">
    <source>
        <dbReference type="Proteomes" id="UP000675881"/>
    </source>
</evidence>
<evidence type="ECO:0000256" key="2">
    <source>
        <dbReference type="ARBA" id="ARBA00022737"/>
    </source>
</evidence>
<feature type="region of interest" description="Disordered" evidence="8">
    <location>
        <begin position="665"/>
        <end position="687"/>
    </location>
</feature>
<feature type="region of interest" description="Disordered" evidence="8">
    <location>
        <begin position="244"/>
        <end position="285"/>
    </location>
</feature>
<evidence type="ECO:0000256" key="6">
    <source>
        <dbReference type="ARBA" id="ARBA00023163"/>
    </source>
</evidence>
<dbReference type="FunFam" id="1.20.920.10:FF:000006">
    <property type="entry name" value="protein polybromo-1 isoform X1"/>
    <property type="match status" value="1"/>
</dbReference>
<dbReference type="AlphaFoldDB" id="A0A7R8D8B0"/>
<keyword evidence="5" id="KW-0103">Bromodomain</keyword>
<keyword evidence="6" id="KW-0804">Transcription</keyword>
<evidence type="ECO:0000256" key="3">
    <source>
        <dbReference type="ARBA" id="ARBA00022853"/>
    </source>
</evidence>
<protein>
    <submittedName>
        <fullName evidence="9">PBRM1</fullName>
    </submittedName>
</protein>
<dbReference type="GO" id="GO:0016586">
    <property type="term" value="C:RSC-type complex"/>
    <property type="evidence" value="ECO:0007669"/>
    <property type="project" value="InterPro"/>
</dbReference>
<proteinExistence type="predicted"/>
<dbReference type="Gene3D" id="2.30.30.490">
    <property type="match status" value="2"/>
</dbReference>
<dbReference type="InterPro" id="IPR036427">
    <property type="entry name" value="Bromodomain-like_sf"/>
</dbReference>
<dbReference type="PROSITE" id="PS51038">
    <property type="entry name" value="BAH"/>
    <property type="match status" value="2"/>
</dbReference>
<keyword evidence="7" id="KW-0539">Nucleus</keyword>
<feature type="region of interest" description="Disordered" evidence="8">
    <location>
        <begin position="998"/>
        <end position="1022"/>
    </location>
</feature>
<keyword evidence="10" id="KW-1185">Reference proteome</keyword>
<dbReference type="SUPFAM" id="SSF47370">
    <property type="entry name" value="Bromodomain"/>
    <property type="match status" value="5"/>
</dbReference>
<organism evidence="9 10">
    <name type="scientific">Lepeophtheirus salmonis</name>
    <name type="common">Salmon louse</name>
    <name type="synonym">Caligus salmonis</name>
    <dbReference type="NCBI Taxonomy" id="72036"/>
    <lineage>
        <taxon>Eukaryota</taxon>
        <taxon>Metazoa</taxon>
        <taxon>Ecdysozoa</taxon>
        <taxon>Arthropoda</taxon>
        <taxon>Crustacea</taxon>
        <taxon>Multicrustacea</taxon>
        <taxon>Hexanauplia</taxon>
        <taxon>Copepoda</taxon>
        <taxon>Siphonostomatoida</taxon>
        <taxon>Caligidae</taxon>
        <taxon>Lepeophtheirus</taxon>
    </lineage>
</organism>
<reference evidence="9" key="1">
    <citation type="submission" date="2021-02" db="EMBL/GenBank/DDBJ databases">
        <authorList>
            <person name="Bekaert M."/>
        </authorList>
    </citation>
    <scope>NUCLEOTIDE SEQUENCE</scope>
    <source>
        <strain evidence="9">IoA-00</strain>
    </source>
</reference>
<dbReference type="InterPro" id="IPR001487">
    <property type="entry name" value="Bromodomain"/>
</dbReference>
<dbReference type="GO" id="GO:0006368">
    <property type="term" value="P:transcription elongation by RNA polymerase II"/>
    <property type="evidence" value="ECO:0007669"/>
    <property type="project" value="TreeGrafter"/>
</dbReference>
<dbReference type="InterPro" id="IPR037382">
    <property type="entry name" value="Rsc/polybromo"/>
</dbReference>
<keyword evidence="4" id="KW-0805">Transcription regulation</keyword>
<dbReference type="PANTHER" id="PTHR16062">
    <property type="entry name" value="SWI/SNF-RELATED"/>
    <property type="match status" value="1"/>
</dbReference>
<gene>
    <name evidence="9" type="ORF">LSAA_13179</name>
</gene>
<dbReference type="OrthoDB" id="10009055at2759"/>
<dbReference type="PROSITE" id="PS00633">
    <property type="entry name" value="BROMODOMAIN_1"/>
    <property type="match status" value="1"/>
</dbReference>
<sequence>MEELFNKALEKILAGENPSDSLGTREEPHNEAGVLIEMLEDLLAVVMTAIDPFDPNRLVHIPFRLLPSQKRYPEYFKVINDPIDLKMIANQDTNHILYNAYKRYELEANKVARENRGSRSTRRITSKKRFSAEIAALNYEDSEEEEDGEEEEDDVTHQDDPLWDLYIHIRGFTTPSGVNLAEPFFTLPSKRELPDYYQTIMEPISLNMIRKKMKAGEYAQLVDLADDLNTMKKLQKIMHAKLEELEAREDEEDEVEEDEEGESSRLDESGNSLEGRPRSQRANTRKRMRSLYNAVLNFKTEDELSLVGMFMEKPSKKDYPDYYEIITNPIDMSMIDAKIKTGVYKSEEDVIQDMKLMFINCRRYNEEGSDIYKDANLLEKVLVTKAREMGINAGPGRGRPRKKNLTLSQKLKILFETLRDYKDHKGRQLSLIFLRLPNLREFADYYETIKKPIDFEKISGKMKQNAYESVEEALRDFILMFDNACKYNEPDSQIYKDAITLQSLALKTVRGMTDESSASISKIPNIGLAVRDILRSIFYNTYEHADEDERRYSDSLGELPSYDEEGPGAKVSRPPMSLELIKRRVDKGFYKRLDVLQKDVFSAFDRARSLTRTDSQIFEDSVELHKFFIKSRDEVCQNGDILQSRALLYTEADFLKALEKLKKEKSATEEPSPPDYISPDDEDDGTRNQFKGRPLLEIVFYRPSETYHVPTRKFIEHEVFQSDLRKTISFTEIVGKCWIMPIKDFLRYKPQGFDESDVYVCESRYNTRLRSFKKIYKNYWMIPDNLMLGMRQEPLQLKRVSEAEHPPLPEEIPLNPPPPNVVWNFPPGTALPQNPISDGGLTYFEQYTIPGPITLKRGDSVYVRAENGKNLIVQIDSMWTNAEGMAYFYGAWYVTPSEVPHNPTQMFYKREVFLSTISDINPLLSVVGKCCVMDASDYIIGRPTSYVETDVYVCGLKRYEYSSLVTNDELFYFKKPILLQKEASPLLPKVNCEPSVDTEDSLDYRSLDSPDNDGSPYSRRSMRFGNRSLNKIKTVPSVKLVEWLGTSGEGFQTRRKQFYEYRAKKINDESAAKTLRDGSDDSPSSESFNNVSPTSTATKVALKSSVPQMNGNSLPPSTVIAACAVTNTVVKTTEPIFHSVPPRPQKLLHSEAYIKYIEGLTTDSSTISNWDKQLCASKDNTKTDEAKLPAHWLSDNGDHGTSLDALWALREFMMTDHLGLYKIC</sequence>
<evidence type="ECO:0000256" key="1">
    <source>
        <dbReference type="ARBA" id="ARBA00004123"/>
    </source>
</evidence>
<dbReference type="PROSITE" id="PS50014">
    <property type="entry name" value="BROMODOMAIN_2"/>
    <property type="match status" value="4"/>
</dbReference>
<evidence type="ECO:0000313" key="9">
    <source>
        <dbReference type="EMBL" id="CAF3007040.1"/>
    </source>
</evidence>